<feature type="active site" description="Proton acceptor" evidence="15">
    <location>
        <position position="133"/>
    </location>
</feature>
<evidence type="ECO:0000256" key="5">
    <source>
        <dbReference type="ARBA" id="ARBA00022490"/>
    </source>
</evidence>
<evidence type="ECO:0000256" key="12">
    <source>
        <dbReference type="ARBA" id="ARBA00022842"/>
    </source>
</evidence>
<evidence type="ECO:0000259" key="16">
    <source>
        <dbReference type="Pfam" id="PF00365"/>
    </source>
</evidence>
<comment type="similarity">
    <text evidence="15">Belongs to the phosphofructokinase type A (PFKA) family. ATP-dependent PFK group I subfamily. Prokaryotic clade 'B1' sub-subfamily.</text>
</comment>
<evidence type="ECO:0000256" key="7">
    <source>
        <dbReference type="ARBA" id="ARBA00022679"/>
    </source>
</evidence>
<feature type="binding site" evidence="15">
    <location>
        <position position="11"/>
    </location>
    <ligand>
        <name>ATP</name>
        <dbReference type="ChEBI" id="CHEBI:30616"/>
    </ligand>
</feature>
<evidence type="ECO:0000256" key="15">
    <source>
        <dbReference type="HAMAP-Rule" id="MF_00339"/>
    </source>
</evidence>
<name>A0A9D1CVV9_9FIRM</name>
<dbReference type="HAMAP" id="MF_00339">
    <property type="entry name" value="Phosphofructokinase_I_B1"/>
    <property type="match status" value="1"/>
</dbReference>
<dbReference type="GO" id="GO:0006002">
    <property type="term" value="P:fructose 6-phosphate metabolic process"/>
    <property type="evidence" value="ECO:0007669"/>
    <property type="project" value="InterPro"/>
</dbReference>
<feature type="binding site" description="in other chain" evidence="15">
    <location>
        <position position="228"/>
    </location>
    <ligand>
        <name>substrate</name>
        <note>ligand shared between dimeric partners</note>
    </ligand>
</feature>
<keyword evidence="11 15" id="KW-0067">ATP-binding</keyword>
<comment type="subcellular location">
    <subcellularLocation>
        <location evidence="3 15">Cytoplasm</location>
    </subcellularLocation>
</comment>
<dbReference type="GO" id="GO:0030388">
    <property type="term" value="P:fructose 1,6-bisphosphate metabolic process"/>
    <property type="evidence" value="ECO:0007669"/>
    <property type="project" value="TreeGrafter"/>
</dbReference>
<dbReference type="GO" id="GO:0048029">
    <property type="term" value="F:monosaccharide binding"/>
    <property type="evidence" value="ECO:0007669"/>
    <property type="project" value="TreeGrafter"/>
</dbReference>
<feature type="binding site" evidence="15">
    <location>
        <begin position="21"/>
        <end position="25"/>
    </location>
    <ligand>
        <name>ADP</name>
        <dbReference type="ChEBI" id="CHEBI:456216"/>
        <note>allosteric activator; ligand shared between dimeric partners</note>
    </ligand>
</feature>
<proteinExistence type="inferred from homology"/>
<feature type="binding site" description="in other chain" evidence="15">
    <location>
        <position position="160"/>
    </location>
    <ligand>
        <name>ADP</name>
        <dbReference type="ChEBI" id="CHEBI:456216"/>
        <note>allosteric activator; ligand shared between dimeric partners</note>
    </ligand>
</feature>
<dbReference type="GO" id="GO:0061621">
    <property type="term" value="P:canonical glycolysis"/>
    <property type="evidence" value="ECO:0007669"/>
    <property type="project" value="TreeGrafter"/>
</dbReference>
<dbReference type="GO" id="GO:0003872">
    <property type="term" value="F:6-phosphofructokinase activity"/>
    <property type="evidence" value="ECO:0007669"/>
    <property type="project" value="UniProtKB-UniRule"/>
</dbReference>
<feature type="binding site" evidence="15">
    <location>
        <position position="274"/>
    </location>
    <ligand>
        <name>substrate</name>
        <note>ligand shared between dimeric partners</note>
    </ligand>
</feature>
<evidence type="ECO:0000256" key="6">
    <source>
        <dbReference type="ARBA" id="ARBA00022533"/>
    </source>
</evidence>
<evidence type="ECO:0000256" key="9">
    <source>
        <dbReference type="ARBA" id="ARBA00022741"/>
    </source>
</evidence>
<dbReference type="GO" id="GO:0046872">
    <property type="term" value="F:metal ion binding"/>
    <property type="evidence" value="ECO:0007669"/>
    <property type="project" value="UniProtKB-KW"/>
</dbReference>
<feature type="binding site" description="in other chain" evidence="15">
    <location>
        <position position="217"/>
    </location>
    <ligand>
        <name>ADP</name>
        <dbReference type="ChEBI" id="CHEBI:456216"/>
        <note>allosteric activator; ligand shared between dimeric partners</note>
    </ligand>
</feature>
<dbReference type="Proteomes" id="UP000824260">
    <property type="component" value="Unassembled WGS sequence"/>
</dbReference>
<dbReference type="EMBL" id="DVFZ01000034">
    <property type="protein sequence ID" value="HIQ82146.1"/>
    <property type="molecule type" value="Genomic_DNA"/>
</dbReference>
<dbReference type="AlphaFoldDB" id="A0A9D1CVV9"/>
<accession>A0A9D1CVV9</accession>
<evidence type="ECO:0000256" key="13">
    <source>
        <dbReference type="ARBA" id="ARBA00023152"/>
    </source>
</evidence>
<dbReference type="PANTHER" id="PTHR13697:SF4">
    <property type="entry name" value="ATP-DEPENDENT 6-PHOSPHOFRUCTOKINASE"/>
    <property type="match status" value="1"/>
</dbReference>
<keyword evidence="9 15" id="KW-0547">Nucleotide-binding</keyword>
<comment type="caution">
    <text evidence="15">Lacks conserved residue(s) required for the propagation of feature annotation.</text>
</comment>
<keyword evidence="7 15" id="KW-0808">Transferase</keyword>
<dbReference type="InterPro" id="IPR022953">
    <property type="entry name" value="ATP_PFK"/>
</dbReference>
<dbReference type="InterPro" id="IPR000023">
    <property type="entry name" value="Phosphofructokinase_dom"/>
</dbReference>
<evidence type="ECO:0000313" key="17">
    <source>
        <dbReference type="EMBL" id="HIQ82146.1"/>
    </source>
</evidence>
<reference evidence="17" key="1">
    <citation type="submission" date="2020-10" db="EMBL/GenBank/DDBJ databases">
        <authorList>
            <person name="Gilroy R."/>
        </authorList>
    </citation>
    <scope>NUCLEOTIDE SEQUENCE</scope>
    <source>
        <strain evidence="17">ChiSjej6B24-2974</strain>
    </source>
</reference>
<comment type="activity regulation">
    <text evidence="15">Allosterically activated by ADP and other diphosphonucleosides, and allosterically inhibited by phosphoenolpyruvate.</text>
</comment>
<keyword evidence="12 15" id="KW-0460">Magnesium</keyword>
<evidence type="ECO:0000256" key="14">
    <source>
        <dbReference type="ARBA" id="ARBA00048070"/>
    </source>
</evidence>
<evidence type="ECO:0000313" key="18">
    <source>
        <dbReference type="Proteomes" id="UP000824260"/>
    </source>
</evidence>
<dbReference type="FunFam" id="3.40.50.460:FF:000002">
    <property type="entry name" value="ATP-dependent 6-phosphofructokinase"/>
    <property type="match status" value="1"/>
</dbReference>
<dbReference type="PIRSF" id="PIRSF000532">
    <property type="entry name" value="ATP_PFK_prok"/>
    <property type="match status" value="1"/>
</dbReference>
<gene>
    <name evidence="15" type="primary">pfkA</name>
    <name evidence="17" type="ORF">IAA52_03485</name>
</gene>
<organism evidence="17 18">
    <name type="scientific">Candidatus Pullichristensenella stercorigallinarum</name>
    <dbReference type="NCBI Taxonomy" id="2840909"/>
    <lineage>
        <taxon>Bacteria</taxon>
        <taxon>Bacillati</taxon>
        <taxon>Bacillota</taxon>
        <taxon>Clostridia</taxon>
        <taxon>Candidatus Pullichristensenella</taxon>
    </lineage>
</organism>
<feature type="binding site" evidence="15">
    <location>
        <begin position="78"/>
        <end position="79"/>
    </location>
    <ligand>
        <name>ATP</name>
        <dbReference type="ChEBI" id="CHEBI:30616"/>
    </ligand>
</feature>
<comment type="pathway">
    <text evidence="4 15">Carbohydrate degradation; glycolysis; D-glyceraldehyde 3-phosphate and glycerone phosphate from D-glucose: step 3/4.</text>
</comment>
<feature type="binding site" description="in other chain" evidence="15">
    <location>
        <begin position="219"/>
        <end position="221"/>
    </location>
    <ligand>
        <name>ADP</name>
        <dbReference type="ChEBI" id="CHEBI:456216"/>
        <note>allosteric activator; ligand shared between dimeric partners</note>
    </ligand>
</feature>
<dbReference type="Gene3D" id="3.40.50.450">
    <property type="match status" value="1"/>
</dbReference>
<dbReference type="GO" id="GO:0070095">
    <property type="term" value="F:fructose-6-phosphate binding"/>
    <property type="evidence" value="ECO:0007669"/>
    <property type="project" value="TreeGrafter"/>
</dbReference>
<sequence length="355" mass="38311">MKRIGVLTSGGDAPGMNAAIRAVVRTSIQNEMSVIGFKRGYNGVLMRSKDEHDDFEMLTSRSVSDKIHRGGTFLRTARCLDFLDPQYQKQAVENLRMLGVEGLVCIGGDGTYKGAEALNALGVPTIGVPGTIDNDLAYTDYTIGFDTALNTACECINRVRETSDSHERASLITVMGRNCGDIALHTAFACGAEMVMVPEIPWSIEEIAERVKWGVLRGKASMIIVFAEGAMQSQTSDIAAICAGNEKLSHISTDHLTSSQLAEIIEVLSGHETRATVLGYIQRGGSPSGRDRILAGRLGARAVELLRDDQGGLAVGERGNRIIEVPFSDVQKGEHAVDNGLADLINVMSYMTKYK</sequence>
<feature type="binding site" description="in other chain" evidence="15">
    <location>
        <begin position="191"/>
        <end position="193"/>
    </location>
    <ligand>
        <name>ADP</name>
        <dbReference type="ChEBI" id="CHEBI:456216"/>
        <note>allosteric activator; ligand shared between dimeric partners</note>
    </ligand>
</feature>
<dbReference type="Gene3D" id="3.40.50.460">
    <property type="entry name" value="Phosphofructokinase domain"/>
    <property type="match status" value="1"/>
</dbReference>
<comment type="cofactor">
    <cofactor evidence="1 15">
        <name>Mg(2+)</name>
        <dbReference type="ChEBI" id="CHEBI:18420"/>
    </cofactor>
</comment>
<evidence type="ECO:0000256" key="8">
    <source>
        <dbReference type="ARBA" id="ARBA00022723"/>
    </source>
</evidence>
<evidence type="ECO:0000256" key="11">
    <source>
        <dbReference type="ARBA" id="ARBA00022840"/>
    </source>
</evidence>
<dbReference type="PANTHER" id="PTHR13697">
    <property type="entry name" value="PHOSPHOFRUCTOKINASE"/>
    <property type="match status" value="1"/>
</dbReference>
<dbReference type="GO" id="GO:0005945">
    <property type="term" value="C:6-phosphofructokinase complex"/>
    <property type="evidence" value="ECO:0007669"/>
    <property type="project" value="TreeGrafter"/>
</dbReference>
<dbReference type="GO" id="GO:0016208">
    <property type="term" value="F:AMP binding"/>
    <property type="evidence" value="ECO:0007669"/>
    <property type="project" value="TreeGrafter"/>
</dbReference>
<feature type="binding site" description="in other chain" evidence="15">
    <location>
        <begin position="131"/>
        <end position="133"/>
    </location>
    <ligand>
        <name>substrate</name>
        <note>ligand shared between dimeric partners</note>
    </ligand>
</feature>
<feature type="domain" description="Phosphofructokinase" evidence="16">
    <location>
        <begin position="3"/>
        <end position="306"/>
    </location>
</feature>
<dbReference type="PRINTS" id="PR00476">
    <property type="entry name" value="PHFRCTKINASE"/>
</dbReference>
<comment type="subunit">
    <text evidence="15">Homotetramer.</text>
</comment>
<evidence type="ECO:0000256" key="3">
    <source>
        <dbReference type="ARBA" id="ARBA00004496"/>
    </source>
</evidence>
<feature type="binding site" evidence="15">
    <location>
        <begin position="108"/>
        <end position="111"/>
    </location>
    <ligand>
        <name>ATP</name>
        <dbReference type="ChEBI" id="CHEBI:30616"/>
    </ligand>
</feature>
<dbReference type="InterPro" id="IPR012003">
    <property type="entry name" value="ATP_PFK_prok-type"/>
</dbReference>
<dbReference type="NCBIfam" id="NF002872">
    <property type="entry name" value="PRK03202.1"/>
    <property type="match status" value="1"/>
</dbReference>
<evidence type="ECO:0000256" key="10">
    <source>
        <dbReference type="ARBA" id="ARBA00022777"/>
    </source>
</evidence>
<dbReference type="GO" id="GO:0042802">
    <property type="term" value="F:identical protein binding"/>
    <property type="evidence" value="ECO:0007669"/>
    <property type="project" value="TreeGrafter"/>
</dbReference>
<evidence type="ECO:0000256" key="1">
    <source>
        <dbReference type="ARBA" id="ARBA00001946"/>
    </source>
</evidence>
<dbReference type="Pfam" id="PF00365">
    <property type="entry name" value="PFK"/>
    <property type="match status" value="1"/>
</dbReference>
<dbReference type="EC" id="2.7.1.11" evidence="15"/>
<keyword evidence="10 15" id="KW-0418">Kinase</keyword>
<comment type="catalytic activity">
    <reaction evidence="14 15">
        <text>beta-D-fructose 6-phosphate + ATP = beta-D-fructose 1,6-bisphosphate + ADP + H(+)</text>
        <dbReference type="Rhea" id="RHEA:16109"/>
        <dbReference type="ChEBI" id="CHEBI:15378"/>
        <dbReference type="ChEBI" id="CHEBI:30616"/>
        <dbReference type="ChEBI" id="CHEBI:32966"/>
        <dbReference type="ChEBI" id="CHEBI:57634"/>
        <dbReference type="ChEBI" id="CHEBI:456216"/>
        <dbReference type="EC" id="2.7.1.11"/>
    </reaction>
</comment>
<evidence type="ECO:0000256" key="4">
    <source>
        <dbReference type="ARBA" id="ARBA00004679"/>
    </source>
</evidence>
<comment type="caution">
    <text evidence="17">The sequence shown here is derived from an EMBL/GenBank/DDBJ whole genome shotgun (WGS) entry which is preliminary data.</text>
</comment>
<dbReference type="InterPro" id="IPR012828">
    <property type="entry name" value="PFKA_ATP_prok"/>
</dbReference>
<feature type="binding site" description="in other chain" evidence="15">
    <location>
        <begin position="280"/>
        <end position="283"/>
    </location>
    <ligand>
        <name>substrate</name>
        <note>ligand shared between dimeric partners</note>
    </ligand>
</feature>
<keyword evidence="13 15" id="KW-0324">Glycolysis</keyword>
<comment type="function">
    <text evidence="2 15">Catalyzes the phosphorylation of D-fructose 6-phosphate to fructose 1,6-bisphosphate by ATP, the first committing step of glycolysis.</text>
</comment>
<reference evidence="17" key="2">
    <citation type="journal article" date="2021" name="PeerJ">
        <title>Extensive microbial diversity within the chicken gut microbiome revealed by metagenomics and culture.</title>
        <authorList>
            <person name="Gilroy R."/>
            <person name="Ravi A."/>
            <person name="Getino M."/>
            <person name="Pursley I."/>
            <person name="Horton D.L."/>
            <person name="Alikhan N.F."/>
            <person name="Baker D."/>
            <person name="Gharbi K."/>
            <person name="Hall N."/>
            <person name="Watson M."/>
            <person name="Adriaenssens E.M."/>
            <person name="Foster-Nyarko E."/>
            <person name="Jarju S."/>
            <person name="Secka A."/>
            <person name="Antonio M."/>
            <person name="Oren A."/>
            <person name="Chaudhuri R.R."/>
            <person name="La Ragione R."/>
            <person name="Hildebrand F."/>
            <person name="Pallen M.J."/>
        </authorList>
    </citation>
    <scope>NUCLEOTIDE SEQUENCE</scope>
    <source>
        <strain evidence="17">ChiSjej6B24-2974</strain>
    </source>
</reference>
<feature type="binding site" evidence="15">
    <location>
        <position position="168"/>
    </location>
    <ligand>
        <name>substrate</name>
        <note>ligand shared between dimeric partners</note>
    </ligand>
</feature>
<protein>
    <recommendedName>
        <fullName evidence="15">ATP-dependent 6-phosphofructokinase</fullName>
        <shortName evidence="15">ATP-PFK</shortName>
        <shortName evidence="15">Phosphofructokinase</shortName>
        <ecNumber evidence="15">2.7.1.11</ecNumber>
    </recommendedName>
    <alternativeName>
        <fullName evidence="15">Phosphohexokinase</fullName>
    </alternativeName>
</protein>
<feature type="binding site" evidence="15">
    <location>
        <position position="109"/>
    </location>
    <ligand>
        <name>Mg(2+)</name>
        <dbReference type="ChEBI" id="CHEBI:18420"/>
        <note>catalytic</note>
    </ligand>
</feature>
<keyword evidence="5 15" id="KW-0963">Cytoplasm</keyword>
<keyword evidence="6 15" id="KW-0021">Allosteric enzyme</keyword>
<feature type="binding site" description="in other chain" evidence="15">
    <location>
        <begin position="175"/>
        <end position="177"/>
    </location>
    <ligand>
        <name>substrate</name>
        <note>ligand shared between dimeric partners</note>
    </ligand>
</feature>
<keyword evidence="8 15" id="KW-0479">Metal-binding</keyword>
<dbReference type="SUPFAM" id="SSF53784">
    <property type="entry name" value="Phosphofructokinase"/>
    <property type="match status" value="1"/>
</dbReference>
<dbReference type="InterPro" id="IPR035966">
    <property type="entry name" value="PKF_sf"/>
</dbReference>
<dbReference type="GO" id="GO:0005524">
    <property type="term" value="F:ATP binding"/>
    <property type="evidence" value="ECO:0007669"/>
    <property type="project" value="UniProtKB-KW"/>
</dbReference>
<evidence type="ECO:0000256" key="2">
    <source>
        <dbReference type="ARBA" id="ARBA00002659"/>
    </source>
</evidence>